<dbReference type="Pfam" id="PF14945">
    <property type="entry name" value="LLC1"/>
    <property type="match status" value="1"/>
</dbReference>
<protein>
    <submittedName>
        <fullName evidence="1">Uncharacterized protein</fullName>
    </submittedName>
</protein>
<dbReference type="InParanoid" id="A0A0G4GYA4"/>
<name>A0A0G4GYA4_VITBC</name>
<keyword evidence="2" id="KW-1185">Reference proteome</keyword>
<sequence>MSAEVKGGDPRLKNIVHEQAIWAQRVGKELKLQKEWHDSWGFLLALPRPHPPPRSRPAYLQSRPSLVGAARQLTGEGATLTLGSTYNRADLRVESTSIPEDELAKLMHHGRFRYQMIASKTPKEKLRRPMTTSQEVKLGWRRSLERFGVNHGHGITRNKELMSDRE</sequence>
<dbReference type="OrthoDB" id="426070at2759"/>
<dbReference type="VEuPathDB" id="CryptoDB:Vbra_19075"/>
<reference evidence="1 2" key="1">
    <citation type="submission" date="2014-11" db="EMBL/GenBank/DDBJ databases">
        <authorList>
            <person name="Zhu J."/>
            <person name="Qi W."/>
            <person name="Song R."/>
        </authorList>
    </citation>
    <scope>NUCLEOTIDE SEQUENCE [LARGE SCALE GENOMIC DNA]</scope>
</reference>
<accession>A0A0G4GYA4</accession>
<dbReference type="EMBL" id="CDMY01000878">
    <property type="protein sequence ID" value="CEM36113.1"/>
    <property type="molecule type" value="Genomic_DNA"/>
</dbReference>
<dbReference type="Proteomes" id="UP000041254">
    <property type="component" value="Unassembled WGS sequence"/>
</dbReference>
<dbReference type="InterPro" id="IPR020339">
    <property type="entry name" value="C20orf85-like"/>
</dbReference>
<evidence type="ECO:0000313" key="1">
    <source>
        <dbReference type="EMBL" id="CEM36113.1"/>
    </source>
</evidence>
<gene>
    <name evidence="1" type="ORF">Vbra_19075</name>
</gene>
<dbReference type="AlphaFoldDB" id="A0A0G4GYA4"/>
<evidence type="ECO:0000313" key="2">
    <source>
        <dbReference type="Proteomes" id="UP000041254"/>
    </source>
</evidence>
<proteinExistence type="predicted"/>
<organism evidence="1 2">
    <name type="scientific">Vitrella brassicaformis (strain CCMP3155)</name>
    <dbReference type="NCBI Taxonomy" id="1169540"/>
    <lineage>
        <taxon>Eukaryota</taxon>
        <taxon>Sar</taxon>
        <taxon>Alveolata</taxon>
        <taxon>Colpodellida</taxon>
        <taxon>Vitrellaceae</taxon>
        <taxon>Vitrella</taxon>
    </lineage>
</organism>